<feature type="region of interest" description="Disordered" evidence="1">
    <location>
        <begin position="218"/>
        <end position="241"/>
    </location>
</feature>
<dbReference type="VEuPathDB" id="PlasmoDB:PRCDC_1300700"/>
<protein>
    <submittedName>
        <fullName evidence="4">Surface-associated interspersed protein 8.1 putative</fullName>
    </submittedName>
</protein>
<dbReference type="InterPro" id="IPR024288">
    <property type="entry name" value="SICA_C"/>
</dbReference>
<dbReference type="OrthoDB" id="383264at2759"/>
<evidence type="ECO:0000259" key="3">
    <source>
        <dbReference type="Pfam" id="PF12879"/>
    </source>
</evidence>
<name>A0A2P9DC95_PLARE</name>
<proteinExistence type="predicted"/>
<dbReference type="Proteomes" id="UP000240500">
    <property type="component" value="Chromosome 8"/>
</dbReference>
<dbReference type="VEuPathDB" id="PlasmoDB:PRG01_0834000"/>
<organism evidence="4 5">
    <name type="scientific">Plasmodium reichenowi</name>
    <dbReference type="NCBI Taxonomy" id="5854"/>
    <lineage>
        <taxon>Eukaryota</taxon>
        <taxon>Sar</taxon>
        <taxon>Alveolata</taxon>
        <taxon>Apicomplexa</taxon>
        <taxon>Aconoidasida</taxon>
        <taxon>Haemosporida</taxon>
        <taxon>Plasmodiidae</taxon>
        <taxon>Plasmodium</taxon>
        <taxon>Plasmodium (Laverania)</taxon>
    </lineage>
</organism>
<dbReference type="VEuPathDB" id="PlasmoDB:PRCDC_1476600"/>
<keyword evidence="2" id="KW-0472">Membrane</keyword>
<dbReference type="EMBL" id="LT969571">
    <property type="protein sequence ID" value="SOV78647.1"/>
    <property type="molecule type" value="Genomic_DNA"/>
</dbReference>
<gene>
    <name evidence="4" type="ORF">PRG01_0834000</name>
</gene>
<evidence type="ECO:0000256" key="1">
    <source>
        <dbReference type="SAM" id="MobiDB-lite"/>
    </source>
</evidence>
<sequence length="1610" mass="196354">MAIIKSVLSYKDGVNPSIYKLLFSLFRDRVNAYTNSKIEELKKSRNHMRLCRYLNYNLDEIKDVFMSSDVLGIPRTARMGLWENVMENKLKDIMEKNSHNKCKRIYPYFQRIQRKRRKALEDFCEDKKRKLEELKNSKFYIKKCLQYNKWIKDSENEILKIFKNNITERDKRKKAYIISDKCKLSNLNTLFEELDCSDNTDRYFPHIFLDGNPVYPSDKDDDKMIKDPEERTDEEEEEGDAEVTINIRSTGEKGFPFVNDTPVLQAIEGSGFNLDFENYDLPPPSSLNSSNTANLLQFNNGSHVEHTDTIPSRISNIVDITFSDVPLTAAHITPSISAKNISSYLYIPLGIGFIVISFIWFFLNKTKYLNMLIKGKEKVKTENIVPSVEKVKLDDLEVMSEEIKEKQKEKLKKKIHAQKKVEIIEDPYKIKLLERKKGLWKTIIEIHKLIFGEQRKAEWEFNKGDFLNICINEFSNQEKKIDANVIRSDLFFDEPEVIENIHMLNKQSDIWYRWVELHAYMLEKYKEEEWFLKLKDSWRDEEEEYIKRAYRELLISLRGNKYHMSHLQKNIWKKWIAKHPYRVREFGTDKWFNQLFEDLEKEGVISDEAIINFLSLHEEAYDEKKIEEFIKYKKKALMVILWIKIYMSLLEEYVKEEDIESEKLFIDTSLEELKKKKEIEEEVIEDLKKDIYESDEMKEIEKYKGEDWFKQMQQDWIRRDYKFVSSYNLESDDEKEFHEFVKKPTMEIQKDLLKEQWKNIEMKWIEEDNYDAPWLEDELLKKTKYIKPKDKMKHRIIKEDDIYSEELKIFDEIEKRSIYLSSKRVLKWKTIIEIHLEVLHDCKKEEWDNNKGDFLNICIEELVKGQNEDKKNKENYDYITNESDNYDIVEYTKSFCNTWTDRHKYMLEKWNKENWFVQLKNDWEEEQNEYMRKTYKDLLFSLKGDKYNMSQRQKIIWRKWIAKHPNKMNEEIINIWSNQLSDEIDKNGIVSDESIKKILSLEKDISDKDLLKCRKKKLEVILWVKIYMSVLEKEKNEELEKSKESFLNTCIDELKKEEPSEENERMITIADEMKKGFRICDKVEDYKKKKKWKNEEWYKDLKKEWIKEEDKYIDSMDLMKKDEIYEDDLLNKSIAELEKSMSLKHWKDMYIKWIDEDNEGDWLRIAIDKENIKTDEINGDINRMIELNMLEDYSNDLYDKKRIKWKTIIEIHMEVLNDCKNDEWEMNKGDFLEICLEEFGTIENREYSHIINNMLMVGELEYKHLNMDVIERQNDMWNKWIEGHRLMLEKWKKEKWFIVLKENWKNEEHKYMRKAYLELLMSLREDVKNPMLQRQKIIWRKWIAKNLYHIESNVMKKWFDTLLEEIERKGVIELDGCINLIEKEENEEYLEYLKEYRKKKLICIIWIKIYMMIIEEHKKEEYLESKEIFLDTCVDELREQEILEGNELYMDDMKKSILLNDQKEEIEKLKMKNWYKDLKKEWIIEEDRYFRSIINEEYENMISKPLRDVEKKISKKHWDDIQLKWIDEDNERDWLKIARNENEQIKYLHINENVSKEKKKVPFYIDDYQKKGRSNKYKMYRRKREKCNVKLNENNTMNKEIENCEKRMEF</sequence>
<dbReference type="Pfam" id="PF12879">
    <property type="entry name" value="SICA_C"/>
    <property type="match status" value="1"/>
</dbReference>
<feature type="compositionally biased region" description="Acidic residues" evidence="1">
    <location>
        <begin position="230"/>
        <end position="241"/>
    </location>
</feature>
<feature type="compositionally biased region" description="Basic and acidic residues" evidence="1">
    <location>
        <begin position="218"/>
        <end position="229"/>
    </location>
</feature>
<evidence type="ECO:0000313" key="4">
    <source>
        <dbReference type="EMBL" id="SOV78647.1"/>
    </source>
</evidence>
<keyword evidence="2" id="KW-0812">Transmembrane</keyword>
<feature type="domain" description="Schizont-infected cell agglutination C-terminal" evidence="3">
    <location>
        <begin position="1200"/>
        <end position="1244"/>
    </location>
</feature>
<evidence type="ECO:0000313" key="5">
    <source>
        <dbReference type="Proteomes" id="UP000240500"/>
    </source>
</evidence>
<keyword evidence="2" id="KW-1133">Transmembrane helix</keyword>
<dbReference type="VEuPathDB" id="PlasmoDB:PRCDC_0800200"/>
<feature type="transmembrane region" description="Helical" evidence="2">
    <location>
        <begin position="344"/>
        <end position="363"/>
    </location>
</feature>
<accession>A0A2P9DC95</accession>
<evidence type="ECO:0000256" key="2">
    <source>
        <dbReference type="SAM" id="Phobius"/>
    </source>
</evidence>
<reference evidence="4 5" key="1">
    <citation type="submission" date="2016-09" db="EMBL/GenBank/DDBJ databases">
        <authorList>
            <consortium name="Pathogen Informatics"/>
        </authorList>
    </citation>
    <scope>NUCLEOTIDE SEQUENCE [LARGE SCALE GENOMIC DNA]</scope>
</reference>